<dbReference type="OrthoDB" id="2690199at2"/>
<comment type="caution">
    <text evidence="2">The sequence shown here is derived from an EMBL/GenBank/DDBJ whole genome shotgun (WGS) entry which is preliminary data.</text>
</comment>
<keyword evidence="1" id="KW-0472">Membrane</keyword>
<accession>A0A5M9HUJ0</accession>
<evidence type="ECO:0000256" key="1">
    <source>
        <dbReference type="SAM" id="Phobius"/>
    </source>
</evidence>
<protein>
    <recommendedName>
        <fullName evidence="4">Sigma-E processing peptidase SpoIIGA</fullName>
    </recommendedName>
</protein>
<evidence type="ECO:0000313" key="2">
    <source>
        <dbReference type="EMBL" id="KAA8500348.1"/>
    </source>
</evidence>
<feature type="transmembrane region" description="Helical" evidence="1">
    <location>
        <begin position="38"/>
        <end position="57"/>
    </location>
</feature>
<keyword evidence="3" id="KW-1185">Reference proteome</keyword>
<organism evidence="2 3">
    <name type="scientific">Mediterraneibacter catenae</name>
    <dbReference type="NCBI Taxonomy" id="2594882"/>
    <lineage>
        <taxon>Bacteria</taxon>
        <taxon>Bacillati</taxon>
        <taxon>Bacillota</taxon>
        <taxon>Clostridia</taxon>
        <taxon>Lachnospirales</taxon>
        <taxon>Lachnospiraceae</taxon>
        <taxon>Mediterraneibacter</taxon>
    </lineage>
</organism>
<evidence type="ECO:0008006" key="4">
    <source>
        <dbReference type="Google" id="ProtNLM"/>
    </source>
</evidence>
<keyword evidence="1" id="KW-1133">Transmembrane helix</keyword>
<feature type="transmembrane region" description="Helical" evidence="1">
    <location>
        <begin position="6"/>
        <end position="26"/>
    </location>
</feature>
<dbReference type="GO" id="GO:0030436">
    <property type="term" value="P:asexual sporulation"/>
    <property type="evidence" value="ECO:0007669"/>
    <property type="project" value="InterPro"/>
</dbReference>
<proteinExistence type="predicted"/>
<feature type="transmembrane region" description="Helical" evidence="1">
    <location>
        <begin position="88"/>
        <end position="108"/>
    </location>
</feature>
<dbReference type="GO" id="GO:0006508">
    <property type="term" value="P:proteolysis"/>
    <property type="evidence" value="ECO:0007669"/>
    <property type="project" value="InterPro"/>
</dbReference>
<sequence>MYYELYIDVFFLENFMLDSLILLILNRIMNNGRPYVRPVFGGILGSFLTCLVIIIPLPSVIRIILFHTTVNSVMLCAGVKITRPTQFVQAFLLLYVVSAVLGGTMQIFRPYMRYVSLFYTIAVAAGVLFLQIWKLVSHMHRQKNRILRVTLYTDHGEKQVNALFDTGNELRDWYTGEPVNIIDPETAAVISERVESENGFRLVPYRCVSGEALMKVFRVKKMCVHMGDDRWVEKPLLGIGEEGLSGNREYEMILNPAIFSG</sequence>
<dbReference type="AlphaFoldDB" id="A0A5M9HUJ0"/>
<gene>
    <name evidence="2" type="ORF">FNY66_14140</name>
</gene>
<feature type="transmembrane region" description="Helical" evidence="1">
    <location>
        <begin position="114"/>
        <end position="136"/>
    </location>
</feature>
<dbReference type="EMBL" id="VMSO01000029">
    <property type="protein sequence ID" value="KAA8500348.1"/>
    <property type="molecule type" value="Genomic_DNA"/>
</dbReference>
<dbReference type="Pfam" id="PF03419">
    <property type="entry name" value="Peptidase_U4"/>
    <property type="match status" value="1"/>
</dbReference>
<evidence type="ECO:0000313" key="3">
    <source>
        <dbReference type="Proteomes" id="UP000322025"/>
    </source>
</evidence>
<dbReference type="InterPro" id="IPR005081">
    <property type="entry name" value="SpoIIGA"/>
</dbReference>
<name>A0A5M9HUJ0_9FIRM</name>
<keyword evidence="1" id="KW-0812">Transmembrane</keyword>
<reference evidence="2" key="1">
    <citation type="submission" date="2019-07" db="EMBL/GenBank/DDBJ databases">
        <authorList>
            <person name="Wongkuna S."/>
            <person name="Scaria J."/>
        </authorList>
    </citation>
    <scope>NUCLEOTIDE SEQUENCE [LARGE SCALE GENOMIC DNA]</scope>
    <source>
        <strain evidence="2">SW178</strain>
    </source>
</reference>
<dbReference type="GO" id="GO:0004190">
    <property type="term" value="F:aspartic-type endopeptidase activity"/>
    <property type="evidence" value="ECO:0007669"/>
    <property type="project" value="InterPro"/>
</dbReference>
<dbReference type="Proteomes" id="UP000322025">
    <property type="component" value="Unassembled WGS sequence"/>
</dbReference>
<dbReference type="RefSeq" id="WP_150311559.1">
    <property type="nucleotide sequence ID" value="NZ_VMSO01000029.1"/>
</dbReference>